<evidence type="ECO:0000313" key="1">
    <source>
        <dbReference type="EMBL" id="KAI5666176.1"/>
    </source>
</evidence>
<reference evidence="2" key="1">
    <citation type="journal article" date="2023" name="Nat. Plants">
        <title>Single-cell RNA sequencing provides a high-resolution roadmap for understanding the multicellular compartmentation of specialized metabolism.</title>
        <authorList>
            <person name="Sun S."/>
            <person name="Shen X."/>
            <person name="Li Y."/>
            <person name="Li Y."/>
            <person name="Wang S."/>
            <person name="Li R."/>
            <person name="Zhang H."/>
            <person name="Shen G."/>
            <person name="Guo B."/>
            <person name="Wei J."/>
            <person name="Xu J."/>
            <person name="St-Pierre B."/>
            <person name="Chen S."/>
            <person name="Sun C."/>
        </authorList>
    </citation>
    <scope>NUCLEOTIDE SEQUENCE [LARGE SCALE GENOMIC DNA]</scope>
</reference>
<sequence length="171" mass="18836">MTGGPFGTIRFKAEQAHGASSGIEIATRLLEPIKEQFPTLSYADFYQVTGGPEVPFHLGRQDKPEPPVEGRLPDATKDIVALSGDHSVNTRIFDNSYFTMKMPSLLIMHAVAHLKLSELETKSTNRVITSPIRLNIPGQQRGDMNPTLNLGNRKFSFTADSLISAAERSRI</sequence>
<dbReference type="Proteomes" id="UP001060085">
    <property type="component" value="Linkage Group LG04"/>
</dbReference>
<accession>A0ACC0AZJ6</accession>
<dbReference type="EMBL" id="CM044704">
    <property type="protein sequence ID" value="KAI5666176.1"/>
    <property type="molecule type" value="Genomic_DNA"/>
</dbReference>
<keyword evidence="2" id="KW-1185">Reference proteome</keyword>
<proteinExistence type="predicted"/>
<gene>
    <name evidence="1" type="ORF">M9H77_16029</name>
</gene>
<name>A0ACC0AZJ6_CATRO</name>
<comment type="caution">
    <text evidence="1">The sequence shown here is derived from an EMBL/GenBank/DDBJ whole genome shotgun (WGS) entry which is preliminary data.</text>
</comment>
<organism evidence="1 2">
    <name type="scientific">Catharanthus roseus</name>
    <name type="common">Madagascar periwinkle</name>
    <name type="synonym">Vinca rosea</name>
    <dbReference type="NCBI Taxonomy" id="4058"/>
    <lineage>
        <taxon>Eukaryota</taxon>
        <taxon>Viridiplantae</taxon>
        <taxon>Streptophyta</taxon>
        <taxon>Embryophyta</taxon>
        <taxon>Tracheophyta</taxon>
        <taxon>Spermatophyta</taxon>
        <taxon>Magnoliopsida</taxon>
        <taxon>eudicotyledons</taxon>
        <taxon>Gunneridae</taxon>
        <taxon>Pentapetalae</taxon>
        <taxon>asterids</taxon>
        <taxon>lamiids</taxon>
        <taxon>Gentianales</taxon>
        <taxon>Apocynaceae</taxon>
        <taxon>Rauvolfioideae</taxon>
        <taxon>Vinceae</taxon>
        <taxon>Catharanthinae</taxon>
        <taxon>Catharanthus</taxon>
    </lineage>
</organism>
<protein>
    <submittedName>
        <fullName evidence="1">Uncharacterized protein</fullName>
    </submittedName>
</protein>
<evidence type="ECO:0000313" key="2">
    <source>
        <dbReference type="Proteomes" id="UP001060085"/>
    </source>
</evidence>